<dbReference type="GO" id="GO:0008270">
    <property type="term" value="F:zinc ion binding"/>
    <property type="evidence" value="ECO:0007669"/>
    <property type="project" value="UniProtKB-KW"/>
</dbReference>
<dbReference type="SUPFAM" id="SSF57850">
    <property type="entry name" value="RING/U-box"/>
    <property type="match status" value="1"/>
</dbReference>
<comment type="caution">
    <text evidence="8">The sequence shown here is derived from an EMBL/GenBank/DDBJ whole genome shotgun (WGS) entry which is preliminary data.</text>
</comment>
<gene>
    <name evidence="8" type="ORF">CAMP_LOCUS3207</name>
</gene>
<dbReference type="PROSITE" id="PS50089">
    <property type="entry name" value="ZF_RING_2"/>
    <property type="match status" value="1"/>
</dbReference>
<keyword evidence="6" id="KW-0472">Membrane</keyword>
<evidence type="ECO:0000256" key="4">
    <source>
        <dbReference type="PROSITE-ProRule" id="PRU00175"/>
    </source>
</evidence>
<dbReference type="InterPro" id="IPR017907">
    <property type="entry name" value="Znf_RING_CS"/>
</dbReference>
<dbReference type="Gene3D" id="3.30.40.10">
    <property type="entry name" value="Zinc/RING finger domain, C3HC4 (zinc finger)"/>
    <property type="match status" value="1"/>
</dbReference>
<dbReference type="OrthoDB" id="9049620at2759"/>
<dbReference type="SMART" id="SM00184">
    <property type="entry name" value="RING"/>
    <property type="match status" value="1"/>
</dbReference>
<name>A0A9P1I8R4_9PELO</name>
<keyword evidence="1" id="KW-0479">Metal-binding</keyword>
<keyword evidence="6" id="KW-1133">Transmembrane helix</keyword>
<keyword evidence="2 4" id="KW-0863">Zinc-finger</keyword>
<dbReference type="Proteomes" id="UP001152747">
    <property type="component" value="Unassembled WGS sequence"/>
</dbReference>
<proteinExistence type="predicted"/>
<feature type="compositionally biased region" description="Basic and acidic residues" evidence="5">
    <location>
        <begin position="12"/>
        <end position="25"/>
    </location>
</feature>
<sequence length="209" mass="25006">MSKPKHPKTPKKLQETAEQKRQRVDKAKKQSQHECSICLGSAEFAVVTDCGHVFCCRCIIEYWQHSKPIVKPVDCAICRTEIFELNPLKFVEDHDLLWESNQKINDYNRRFSKNRKIIDYLRDFPIWAPYLIRQFLKNDTLTLMFHFRVFILFVILFISSWLAENEIISLFYDCVGYFDNFLGAFIFFRYLRSYLNRREAGRVINLDQI</sequence>
<evidence type="ECO:0000256" key="2">
    <source>
        <dbReference type="ARBA" id="ARBA00022771"/>
    </source>
</evidence>
<dbReference type="Pfam" id="PF00097">
    <property type="entry name" value="zf-C3HC4"/>
    <property type="match status" value="1"/>
</dbReference>
<dbReference type="InterPro" id="IPR013083">
    <property type="entry name" value="Znf_RING/FYVE/PHD"/>
</dbReference>
<dbReference type="PROSITE" id="PS00518">
    <property type="entry name" value="ZF_RING_1"/>
    <property type="match status" value="1"/>
</dbReference>
<evidence type="ECO:0000256" key="3">
    <source>
        <dbReference type="ARBA" id="ARBA00022833"/>
    </source>
</evidence>
<evidence type="ECO:0000259" key="7">
    <source>
        <dbReference type="PROSITE" id="PS50089"/>
    </source>
</evidence>
<evidence type="ECO:0000256" key="5">
    <source>
        <dbReference type="SAM" id="MobiDB-lite"/>
    </source>
</evidence>
<keyword evidence="9" id="KW-1185">Reference proteome</keyword>
<keyword evidence="3" id="KW-0862">Zinc</keyword>
<evidence type="ECO:0000256" key="6">
    <source>
        <dbReference type="SAM" id="Phobius"/>
    </source>
</evidence>
<dbReference type="InterPro" id="IPR038896">
    <property type="entry name" value="RNF170"/>
</dbReference>
<feature type="domain" description="RING-type" evidence="7">
    <location>
        <begin position="35"/>
        <end position="79"/>
    </location>
</feature>
<dbReference type="InterPro" id="IPR001841">
    <property type="entry name" value="Znf_RING"/>
</dbReference>
<keyword evidence="6" id="KW-0812">Transmembrane</keyword>
<reference evidence="8" key="1">
    <citation type="submission" date="2022-11" db="EMBL/GenBank/DDBJ databases">
        <authorList>
            <person name="Kikuchi T."/>
        </authorList>
    </citation>
    <scope>NUCLEOTIDE SEQUENCE</scope>
    <source>
        <strain evidence="8">PS1010</strain>
    </source>
</reference>
<accession>A0A9P1I8R4</accession>
<feature type="region of interest" description="Disordered" evidence="5">
    <location>
        <begin position="1"/>
        <end position="25"/>
    </location>
</feature>
<evidence type="ECO:0000313" key="8">
    <source>
        <dbReference type="EMBL" id="CAI5440570.1"/>
    </source>
</evidence>
<dbReference type="PANTHER" id="PTHR22894">
    <property type="entry name" value="RING-TYPE DOMAIN-CONTAINING PROTEIN"/>
    <property type="match status" value="1"/>
</dbReference>
<dbReference type="PANTHER" id="PTHR22894:SF5">
    <property type="entry name" value="RING-TYPE DOMAIN-CONTAINING PROTEIN"/>
    <property type="match status" value="1"/>
</dbReference>
<feature type="transmembrane region" description="Helical" evidence="6">
    <location>
        <begin position="143"/>
        <end position="163"/>
    </location>
</feature>
<dbReference type="InterPro" id="IPR018957">
    <property type="entry name" value="Znf_C3HC4_RING-type"/>
</dbReference>
<feature type="compositionally biased region" description="Basic residues" evidence="5">
    <location>
        <begin position="1"/>
        <end position="11"/>
    </location>
</feature>
<evidence type="ECO:0000313" key="9">
    <source>
        <dbReference type="Proteomes" id="UP001152747"/>
    </source>
</evidence>
<protein>
    <recommendedName>
        <fullName evidence="7">RING-type domain-containing protein</fullName>
    </recommendedName>
</protein>
<dbReference type="EMBL" id="CANHGI010000002">
    <property type="protein sequence ID" value="CAI5440570.1"/>
    <property type="molecule type" value="Genomic_DNA"/>
</dbReference>
<dbReference type="AlphaFoldDB" id="A0A9P1I8R4"/>
<evidence type="ECO:0000256" key="1">
    <source>
        <dbReference type="ARBA" id="ARBA00022723"/>
    </source>
</evidence>
<dbReference type="GO" id="GO:0061630">
    <property type="term" value="F:ubiquitin protein ligase activity"/>
    <property type="evidence" value="ECO:0007669"/>
    <property type="project" value="InterPro"/>
</dbReference>
<organism evidence="8 9">
    <name type="scientific">Caenorhabditis angaria</name>
    <dbReference type="NCBI Taxonomy" id="860376"/>
    <lineage>
        <taxon>Eukaryota</taxon>
        <taxon>Metazoa</taxon>
        <taxon>Ecdysozoa</taxon>
        <taxon>Nematoda</taxon>
        <taxon>Chromadorea</taxon>
        <taxon>Rhabditida</taxon>
        <taxon>Rhabditina</taxon>
        <taxon>Rhabditomorpha</taxon>
        <taxon>Rhabditoidea</taxon>
        <taxon>Rhabditidae</taxon>
        <taxon>Peloderinae</taxon>
        <taxon>Caenorhabditis</taxon>
    </lineage>
</organism>
<feature type="transmembrane region" description="Helical" evidence="6">
    <location>
        <begin position="169"/>
        <end position="188"/>
    </location>
</feature>